<evidence type="ECO:0000313" key="3">
    <source>
        <dbReference type="Proteomes" id="UP001472677"/>
    </source>
</evidence>
<name>A0ABR2F0D3_9ROSI</name>
<gene>
    <name evidence="2" type="ORF">V6N12_006944</name>
</gene>
<dbReference type="EMBL" id="JBBPBM010000009">
    <property type="protein sequence ID" value="KAK8568391.1"/>
    <property type="molecule type" value="Genomic_DNA"/>
</dbReference>
<sequence length="237" mass="25422">MHDASTVFPSSSLTSSVPAAISREANIDRHSHFSSTQDADDGVHQTPPAENIGASSTAAPTSNAQGVSEGVNQTYVAARNVDVPSTVASTDVPSTAAPIVPLFSLLPAQNNHASGQVQSFDYASSLGSSVDVHELQCGKSCVNDGPSQSCDAQEQNTTIPVSSNTHAMITRSKRGQWAVTSQKLKHYPQPQTQRQWSKNEGGNAHRINQPTQQTTTDHSRNVILLLSKRAKQRKWRI</sequence>
<organism evidence="2 3">
    <name type="scientific">Hibiscus sabdariffa</name>
    <name type="common">roselle</name>
    <dbReference type="NCBI Taxonomy" id="183260"/>
    <lineage>
        <taxon>Eukaryota</taxon>
        <taxon>Viridiplantae</taxon>
        <taxon>Streptophyta</taxon>
        <taxon>Embryophyta</taxon>
        <taxon>Tracheophyta</taxon>
        <taxon>Spermatophyta</taxon>
        <taxon>Magnoliopsida</taxon>
        <taxon>eudicotyledons</taxon>
        <taxon>Gunneridae</taxon>
        <taxon>Pentapetalae</taxon>
        <taxon>rosids</taxon>
        <taxon>malvids</taxon>
        <taxon>Malvales</taxon>
        <taxon>Malvaceae</taxon>
        <taxon>Malvoideae</taxon>
        <taxon>Hibiscus</taxon>
    </lineage>
</organism>
<proteinExistence type="predicted"/>
<feature type="region of interest" description="Disordered" evidence="1">
    <location>
        <begin position="32"/>
        <end position="67"/>
    </location>
</feature>
<evidence type="ECO:0000313" key="2">
    <source>
        <dbReference type="EMBL" id="KAK8568391.1"/>
    </source>
</evidence>
<evidence type="ECO:0000256" key="1">
    <source>
        <dbReference type="SAM" id="MobiDB-lite"/>
    </source>
</evidence>
<comment type="caution">
    <text evidence="2">The sequence shown here is derived from an EMBL/GenBank/DDBJ whole genome shotgun (WGS) entry which is preliminary data.</text>
</comment>
<feature type="compositionally biased region" description="Polar residues" evidence="1">
    <location>
        <begin position="189"/>
        <end position="216"/>
    </location>
</feature>
<protein>
    <submittedName>
        <fullName evidence="2">Uncharacterized protein</fullName>
    </submittedName>
</protein>
<keyword evidence="3" id="KW-1185">Reference proteome</keyword>
<accession>A0ABR2F0D3</accession>
<reference evidence="2 3" key="1">
    <citation type="journal article" date="2024" name="G3 (Bethesda)">
        <title>Genome assembly of Hibiscus sabdariffa L. provides insights into metabolisms of medicinal natural products.</title>
        <authorList>
            <person name="Kim T."/>
        </authorList>
    </citation>
    <scope>NUCLEOTIDE SEQUENCE [LARGE SCALE GENOMIC DNA]</scope>
    <source>
        <strain evidence="2">TK-2024</strain>
        <tissue evidence="2">Old leaves</tissue>
    </source>
</reference>
<dbReference type="Proteomes" id="UP001472677">
    <property type="component" value="Unassembled WGS sequence"/>
</dbReference>
<feature type="compositionally biased region" description="Polar residues" evidence="1">
    <location>
        <begin position="53"/>
        <end position="67"/>
    </location>
</feature>
<feature type="region of interest" description="Disordered" evidence="1">
    <location>
        <begin position="186"/>
        <end position="217"/>
    </location>
</feature>